<keyword evidence="2 6" id="KW-0812">Transmembrane</keyword>
<feature type="transmembrane region" description="Helical" evidence="6">
    <location>
        <begin position="494"/>
        <end position="514"/>
    </location>
</feature>
<comment type="caution">
    <text evidence="8">The sequence shown here is derived from an EMBL/GenBank/DDBJ whole genome shotgun (WGS) entry which is preliminary data.</text>
</comment>
<feature type="transmembrane region" description="Helical" evidence="6">
    <location>
        <begin position="98"/>
        <end position="121"/>
    </location>
</feature>
<organism evidence="8 9">
    <name type="scientific">Paramarasmius palmivorus</name>
    <dbReference type="NCBI Taxonomy" id="297713"/>
    <lineage>
        <taxon>Eukaryota</taxon>
        <taxon>Fungi</taxon>
        <taxon>Dikarya</taxon>
        <taxon>Basidiomycota</taxon>
        <taxon>Agaricomycotina</taxon>
        <taxon>Agaricomycetes</taxon>
        <taxon>Agaricomycetidae</taxon>
        <taxon>Agaricales</taxon>
        <taxon>Marasmiineae</taxon>
        <taxon>Marasmiaceae</taxon>
        <taxon>Paramarasmius</taxon>
    </lineage>
</organism>
<keyword evidence="3 6" id="KW-1133">Transmembrane helix</keyword>
<dbReference type="EMBL" id="JAYKXP010000022">
    <property type="protein sequence ID" value="KAK7046010.1"/>
    <property type="molecule type" value="Genomic_DNA"/>
</dbReference>
<dbReference type="PANTHER" id="PTHR23502:SF7">
    <property type="entry name" value="DRUG_PROTON ANTIPORTER YHK8-RELATED"/>
    <property type="match status" value="1"/>
</dbReference>
<evidence type="ECO:0000256" key="1">
    <source>
        <dbReference type="ARBA" id="ARBA00004141"/>
    </source>
</evidence>
<dbReference type="Gene3D" id="1.20.1250.20">
    <property type="entry name" value="MFS general substrate transporter like domains"/>
    <property type="match status" value="1"/>
</dbReference>
<evidence type="ECO:0000259" key="7">
    <source>
        <dbReference type="PROSITE" id="PS50850"/>
    </source>
</evidence>
<dbReference type="SUPFAM" id="SSF103473">
    <property type="entry name" value="MFS general substrate transporter"/>
    <property type="match status" value="1"/>
</dbReference>
<dbReference type="Proteomes" id="UP001383192">
    <property type="component" value="Unassembled WGS sequence"/>
</dbReference>
<keyword evidence="4 6" id="KW-0472">Membrane</keyword>
<feature type="domain" description="Major facilitator superfamily (MFS) profile" evidence="7">
    <location>
        <begin position="99"/>
        <end position="520"/>
    </location>
</feature>
<dbReference type="AlphaFoldDB" id="A0AAW0D0Y3"/>
<accession>A0AAW0D0Y3</accession>
<comment type="subcellular location">
    <subcellularLocation>
        <location evidence="1">Membrane</location>
        <topology evidence="1">Multi-pass membrane protein</topology>
    </subcellularLocation>
</comment>
<dbReference type="GO" id="GO:0022857">
    <property type="term" value="F:transmembrane transporter activity"/>
    <property type="evidence" value="ECO:0007669"/>
    <property type="project" value="InterPro"/>
</dbReference>
<feature type="transmembrane region" description="Helical" evidence="6">
    <location>
        <begin position="330"/>
        <end position="349"/>
    </location>
</feature>
<dbReference type="FunFam" id="1.20.1250.20:FF:000082">
    <property type="entry name" value="MFS multidrug transporter, putative"/>
    <property type="match status" value="1"/>
</dbReference>
<keyword evidence="9" id="KW-1185">Reference proteome</keyword>
<dbReference type="InterPro" id="IPR020846">
    <property type="entry name" value="MFS_dom"/>
</dbReference>
<dbReference type="Pfam" id="PF07690">
    <property type="entry name" value="MFS_1"/>
    <property type="match status" value="1"/>
</dbReference>
<gene>
    <name evidence="8" type="ORF">VNI00_007005</name>
</gene>
<evidence type="ECO:0000256" key="5">
    <source>
        <dbReference type="SAM" id="MobiDB-lite"/>
    </source>
</evidence>
<evidence type="ECO:0000256" key="3">
    <source>
        <dbReference type="ARBA" id="ARBA00022989"/>
    </source>
</evidence>
<dbReference type="PANTHER" id="PTHR23502">
    <property type="entry name" value="MAJOR FACILITATOR SUPERFAMILY"/>
    <property type="match status" value="1"/>
</dbReference>
<evidence type="ECO:0000256" key="6">
    <source>
        <dbReference type="SAM" id="Phobius"/>
    </source>
</evidence>
<feature type="transmembrane region" description="Helical" evidence="6">
    <location>
        <begin position="133"/>
        <end position="153"/>
    </location>
</feature>
<feature type="transmembrane region" description="Helical" evidence="6">
    <location>
        <begin position="437"/>
        <end position="458"/>
    </location>
</feature>
<feature type="transmembrane region" description="Helical" evidence="6">
    <location>
        <begin position="220"/>
        <end position="242"/>
    </location>
</feature>
<dbReference type="GO" id="GO:0005886">
    <property type="term" value="C:plasma membrane"/>
    <property type="evidence" value="ECO:0007669"/>
    <property type="project" value="TreeGrafter"/>
</dbReference>
<proteinExistence type="predicted"/>
<evidence type="ECO:0000256" key="2">
    <source>
        <dbReference type="ARBA" id="ARBA00022692"/>
    </source>
</evidence>
<feature type="region of interest" description="Disordered" evidence="5">
    <location>
        <begin position="1"/>
        <end position="26"/>
    </location>
</feature>
<feature type="transmembrane region" description="Helical" evidence="6">
    <location>
        <begin position="409"/>
        <end position="431"/>
    </location>
</feature>
<feature type="transmembrane region" description="Helical" evidence="6">
    <location>
        <begin position="188"/>
        <end position="208"/>
    </location>
</feature>
<sequence>MSTASSATCLPQLLDPEKQSKQTHNSLTRAQDLYEVDLTPEEHPESMSSARKWLIVLVISGASLCVTCLSSAAAFAEGGMAADTPEEHPESMSSARKWLIVLVISGASLCVTCLSSAAAFAEGGMAAEFHVSHLVTVLAVSLFVAGFGVGPLLVGPLSEVYGRNIIYQVSFTWLFIFSWPIVFAPNIAVMLVFRFLTGFCGSTFLSVAGGTVSDMFSDEAVANPMAIYTLSAFIGPIIGPLYSGFVNENINWRWTFRIILIWTFVQTVAIYLFVPETYIPVLRKRKAAALRKSTGDPKYWAPLDRQNKDLAKLIIISCYKPFELIIHDHMVMLLDTWTAVILGILYLTFEAFPVIFQQQHGFTMQQTGMSFLGIGLGMILAVPTQGYFNHYVHEAGSPESQLHKGEIGGILVPIGLYVIAFTSYGSVHWIAPIIGSIPFGAGVYLVFTSVFTYLVTAYRPVAASALASNSAMRFASAAAFPLFAGYMYEALGTVGATALLAGVMTVMAPLPFIFRRIGARLRKSSRFAAQP</sequence>
<protein>
    <recommendedName>
        <fullName evidence="7">Major facilitator superfamily (MFS) profile domain-containing protein</fullName>
    </recommendedName>
</protein>
<dbReference type="CDD" id="cd17323">
    <property type="entry name" value="MFS_Tpo1_MDR_like"/>
    <property type="match status" value="1"/>
</dbReference>
<name>A0AAW0D0Y3_9AGAR</name>
<feature type="transmembrane region" description="Helical" evidence="6">
    <location>
        <begin position="369"/>
        <end position="388"/>
    </location>
</feature>
<evidence type="ECO:0000313" key="9">
    <source>
        <dbReference type="Proteomes" id="UP001383192"/>
    </source>
</evidence>
<feature type="transmembrane region" description="Helical" evidence="6">
    <location>
        <begin position="165"/>
        <end position="182"/>
    </location>
</feature>
<dbReference type="InterPro" id="IPR011701">
    <property type="entry name" value="MFS"/>
</dbReference>
<dbReference type="PROSITE" id="PS50850">
    <property type="entry name" value="MFS"/>
    <property type="match status" value="1"/>
</dbReference>
<feature type="transmembrane region" description="Helical" evidence="6">
    <location>
        <begin position="53"/>
        <end position="77"/>
    </location>
</feature>
<evidence type="ECO:0000256" key="4">
    <source>
        <dbReference type="ARBA" id="ARBA00023136"/>
    </source>
</evidence>
<feature type="transmembrane region" description="Helical" evidence="6">
    <location>
        <begin position="254"/>
        <end position="274"/>
    </location>
</feature>
<dbReference type="InterPro" id="IPR036259">
    <property type="entry name" value="MFS_trans_sf"/>
</dbReference>
<evidence type="ECO:0000313" key="8">
    <source>
        <dbReference type="EMBL" id="KAK7046010.1"/>
    </source>
</evidence>
<reference evidence="8 9" key="1">
    <citation type="submission" date="2024-01" db="EMBL/GenBank/DDBJ databases">
        <title>A draft genome for a cacao thread blight-causing isolate of Paramarasmius palmivorus.</title>
        <authorList>
            <person name="Baruah I.K."/>
            <person name="Bukari Y."/>
            <person name="Amoako-Attah I."/>
            <person name="Meinhardt L.W."/>
            <person name="Bailey B.A."/>
            <person name="Cohen S.P."/>
        </authorList>
    </citation>
    <scope>NUCLEOTIDE SEQUENCE [LARGE SCALE GENOMIC DNA]</scope>
    <source>
        <strain evidence="8 9">GH-12</strain>
    </source>
</reference>